<accession>A0A923IY59</accession>
<evidence type="ECO:0000256" key="4">
    <source>
        <dbReference type="HAMAP-Rule" id="MF_00470"/>
    </source>
</evidence>
<organism evidence="6 7">
    <name type="scientific">Schaalia hyovaginalis</name>
    <dbReference type="NCBI Taxonomy" id="29316"/>
    <lineage>
        <taxon>Bacteria</taxon>
        <taxon>Bacillati</taxon>
        <taxon>Actinomycetota</taxon>
        <taxon>Actinomycetes</taxon>
        <taxon>Actinomycetales</taxon>
        <taxon>Actinomycetaceae</taxon>
        <taxon>Schaalia</taxon>
    </lineage>
</organism>
<evidence type="ECO:0000256" key="2">
    <source>
        <dbReference type="ARBA" id="ARBA00022842"/>
    </source>
</evidence>
<evidence type="ECO:0000313" key="6">
    <source>
        <dbReference type="EMBL" id="MBB6334026.1"/>
    </source>
</evidence>
<keyword evidence="3 4" id="KW-0456">Lyase</keyword>
<comment type="catalytic activity">
    <reaction evidence="4">
        <text>(1R,6R)-6-hydroxy-2-succinyl-cyclohexa-2,4-diene-1-carboxylate = 2-succinylbenzoate + H2O</text>
        <dbReference type="Rhea" id="RHEA:10196"/>
        <dbReference type="ChEBI" id="CHEBI:15377"/>
        <dbReference type="ChEBI" id="CHEBI:18325"/>
        <dbReference type="ChEBI" id="CHEBI:58689"/>
        <dbReference type="EC" id="4.2.1.113"/>
    </reaction>
</comment>
<evidence type="ECO:0000313" key="7">
    <source>
        <dbReference type="Proteomes" id="UP000617426"/>
    </source>
</evidence>
<dbReference type="CDD" id="cd03320">
    <property type="entry name" value="OSBS"/>
    <property type="match status" value="1"/>
</dbReference>
<dbReference type="SMART" id="SM00922">
    <property type="entry name" value="MR_MLE"/>
    <property type="match status" value="1"/>
</dbReference>
<dbReference type="EMBL" id="JACHMK010000001">
    <property type="protein sequence ID" value="MBB6334026.1"/>
    <property type="molecule type" value="Genomic_DNA"/>
</dbReference>
<dbReference type="SFLD" id="SFLDF00009">
    <property type="entry name" value="o-succinylbenzoate_synthase"/>
    <property type="match status" value="1"/>
</dbReference>
<keyword evidence="7" id="KW-1185">Reference proteome</keyword>
<protein>
    <recommendedName>
        <fullName evidence="4">o-succinylbenzoate synthase</fullName>
        <shortName evidence="4">OSB synthase</shortName>
        <shortName evidence="4">OSBS</shortName>
        <ecNumber evidence="4">4.2.1.113</ecNumber>
    </recommendedName>
    <alternativeName>
        <fullName evidence="4">4-(2'-carboxyphenyl)-4-oxybutyric acid synthase</fullName>
    </alternativeName>
    <alternativeName>
        <fullName evidence="4">o-succinylbenzoic acid synthase</fullName>
    </alternativeName>
</protein>
<comment type="function">
    <text evidence="4">Converts 2-succinyl-6-hydroxy-2,4-cyclohexadiene-1-carboxylate (SHCHC) to 2-succinylbenzoate (OSB).</text>
</comment>
<dbReference type="InterPro" id="IPR029065">
    <property type="entry name" value="Enolase_C-like"/>
</dbReference>
<dbReference type="Pfam" id="PF13378">
    <property type="entry name" value="MR_MLE_C"/>
    <property type="match status" value="1"/>
</dbReference>
<keyword evidence="1 4" id="KW-0479">Metal-binding</keyword>
<dbReference type="Gene3D" id="3.20.20.120">
    <property type="entry name" value="Enolase-like C-terminal domain"/>
    <property type="match status" value="1"/>
</dbReference>
<dbReference type="SFLD" id="SFLDS00001">
    <property type="entry name" value="Enolase"/>
    <property type="match status" value="1"/>
</dbReference>
<evidence type="ECO:0000256" key="1">
    <source>
        <dbReference type="ARBA" id="ARBA00022723"/>
    </source>
</evidence>
<keyword evidence="2 4" id="KW-0460">Magnesium</keyword>
<dbReference type="EC" id="4.2.1.113" evidence="4"/>
<dbReference type="GO" id="GO:0009234">
    <property type="term" value="P:menaquinone biosynthetic process"/>
    <property type="evidence" value="ECO:0007669"/>
    <property type="project" value="UniProtKB-UniRule"/>
</dbReference>
<dbReference type="Pfam" id="PF18374">
    <property type="entry name" value="Enolase_like_N"/>
    <property type="match status" value="1"/>
</dbReference>
<keyword evidence="4" id="KW-0474">Menaquinone biosynthesis</keyword>
<reference evidence="6" key="1">
    <citation type="submission" date="2020-08" db="EMBL/GenBank/DDBJ databases">
        <title>Sequencing the genomes of 1000 actinobacteria strains.</title>
        <authorList>
            <person name="Klenk H.-P."/>
        </authorList>
    </citation>
    <scope>NUCLEOTIDE SEQUENCE</scope>
    <source>
        <strain evidence="6">DSM 10695</strain>
    </source>
</reference>
<feature type="active site" description="Proton acceptor" evidence="4">
    <location>
        <position position="244"/>
    </location>
</feature>
<evidence type="ECO:0000256" key="3">
    <source>
        <dbReference type="ARBA" id="ARBA00023239"/>
    </source>
</evidence>
<dbReference type="NCBIfam" id="NF002782">
    <property type="entry name" value="PRK02901.1"/>
    <property type="match status" value="1"/>
</dbReference>
<comment type="similarity">
    <text evidence="4">Belongs to the mandelate racemase/muconate lactonizing enzyme family. MenC type 1 subfamily.</text>
</comment>
<dbReference type="SUPFAM" id="SSF51604">
    <property type="entry name" value="Enolase C-terminal domain-like"/>
    <property type="match status" value="1"/>
</dbReference>
<comment type="pathway">
    <text evidence="4">Quinol/quinone metabolism; menaquinone biosynthesis.</text>
</comment>
<dbReference type="HAMAP" id="MF_00470">
    <property type="entry name" value="MenC_1"/>
    <property type="match status" value="1"/>
</dbReference>
<dbReference type="SFLD" id="SFLDG00180">
    <property type="entry name" value="muconate_cycloisomerase"/>
    <property type="match status" value="1"/>
</dbReference>
<dbReference type="InterPro" id="IPR013342">
    <property type="entry name" value="Mandelate_racemase_C"/>
</dbReference>
<dbReference type="Proteomes" id="UP000617426">
    <property type="component" value="Unassembled WGS sequence"/>
</dbReference>
<feature type="binding site" evidence="4">
    <location>
        <position position="197"/>
    </location>
    <ligand>
        <name>Mg(2+)</name>
        <dbReference type="ChEBI" id="CHEBI:18420"/>
    </ligand>
</feature>
<gene>
    <name evidence="4" type="primary">menC</name>
    <name evidence="6" type="ORF">HD592_000591</name>
</gene>
<dbReference type="PANTHER" id="PTHR48073">
    <property type="entry name" value="O-SUCCINYLBENZOATE SYNTHASE-RELATED"/>
    <property type="match status" value="1"/>
</dbReference>
<dbReference type="AlphaFoldDB" id="A0A923IY59"/>
<dbReference type="PANTHER" id="PTHR48073:SF2">
    <property type="entry name" value="O-SUCCINYLBENZOATE SYNTHASE"/>
    <property type="match status" value="1"/>
</dbReference>
<proteinExistence type="inferred from homology"/>
<feature type="active site" description="Proton donor" evidence="4">
    <location>
        <position position="131"/>
    </location>
</feature>
<feature type="binding site" evidence="4">
    <location>
        <position position="220"/>
    </location>
    <ligand>
        <name>Mg(2+)</name>
        <dbReference type="ChEBI" id="CHEBI:18420"/>
    </ligand>
</feature>
<feature type="binding site" evidence="4">
    <location>
        <position position="166"/>
    </location>
    <ligand>
        <name>Mg(2+)</name>
        <dbReference type="ChEBI" id="CHEBI:18420"/>
    </ligand>
</feature>
<dbReference type="InterPro" id="IPR010196">
    <property type="entry name" value="OSB_synthase_MenC1"/>
</dbReference>
<comment type="caution">
    <text evidence="6">The sequence shown here is derived from an EMBL/GenBank/DDBJ whole genome shotgun (WGS) entry which is preliminary data.</text>
</comment>
<feature type="domain" description="Mandelate racemase/muconate lactonizing enzyme C-terminal" evidence="5">
    <location>
        <begin position="108"/>
        <end position="216"/>
    </location>
</feature>
<comment type="cofactor">
    <cofactor evidence="4">
        <name>a divalent metal cation</name>
        <dbReference type="ChEBI" id="CHEBI:60240"/>
    </cofactor>
</comment>
<sequence length="357" mass="37942">MMDAMPLPRNSARLSRIDIRALPSHVRAVLGGIDEVLVYDLAMNVRFRRVTSRDGLLLHGESGWAEAAPFWDYDPAESSTWLEGAIDAASSPGPRLHRDAVPVNVTIPVVSAESARDRVIRSRGCATAKVKVADPGARLEDDAERVRAVARALAETVGDEGRVRVDANAAWTADEAIAAIELLDEAAEAVGGLQYVEQPCASVEELARVRRAVRAPIAADESIRRASDPVAVARAGAADVAVIKIAPLGGIRRALRIGEETGLRLVVSSALESSIGLQVAVRAAASIPGEVLACGLATASFLASDVVAEPVRVEAGSLPLRELEPDLRLLASPVDEALRARWIDRLDAMAVHLGERR</sequence>
<comment type="pathway">
    <text evidence="4">Quinol/quinone metabolism; 1,4-dihydroxy-2-naphthoate biosynthesis; 1,4-dihydroxy-2-naphthoate from chorismate: step 4/7.</text>
</comment>
<name>A0A923IY59_9ACTO</name>
<dbReference type="GO" id="GO:0043748">
    <property type="term" value="F:O-succinylbenzoate synthase activity"/>
    <property type="evidence" value="ECO:0007669"/>
    <property type="project" value="UniProtKB-EC"/>
</dbReference>
<evidence type="ECO:0000259" key="5">
    <source>
        <dbReference type="SMART" id="SM00922"/>
    </source>
</evidence>
<dbReference type="GO" id="GO:0000287">
    <property type="term" value="F:magnesium ion binding"/>
    <property type="evidence" value="ECO:0007669"/>
    <property type="project" value="UniProtKB-UniRule"/>
</dbReference>
<dbReference type="InterPro" id="IPR036849">
    <property type="entry name" value="Enolase-like_C_sf"/>
</dbReference>